<comment type="caution">
    <text evidence="1">The sequence shown here is derived from an EMBL/GenBank/DDBJ whole genome shotgun (WGS) entry which is preliminary data.</text>
</comment>
<reference evidence="1" key="1">
    <citation type="submission" date="2023-07" db="EMBL/GenBank/DDBJ databases">
        <title>Genome content predicts the carbon catabolic preferences of heterotrophic bacteria.</title>
        <authorList>
            <person name="Gralka M."/>
        </authorList>
    </citation>
    <scope>NUCLEOTIDE SEQUENCE</scope>
    <source>
        <strain evidence="1">I3M17_2</strain>
    </source>
</reference>
<dbReference type="AlphaFoldDB" id="A0AAW7X5S8"/>
<dbReference type="Proteomes" id="UP001169760">
    <property type="component" value="Unassembled WGS sequence"/>
</dbReference>
<organism evidence="1 2">
    <name type="scientific">Saccharophagus degradans</name>
    <dbReference type="NCBI Taxonomy" id="86304"/>
    <lineage>
        <taxon>Bacteria</taxon>
        <taxon>Pseudomonadati</taxon>
        <taxon>Pseudomonadota</taxon>
        <taxon>Gammaproteobacteria</taxon>
        <taxon>Cellvibrionales</taxon>
        <taxon>Cellvibrionaceae</taxon>
        <taxon>Saccharophagus</taxon>
    </lineage>
</organism>
<dbReference type="EMBL" id="JAUOPB010000003">
    <property type="protein sequence ID" value="MDO6421872.1"/>
    <property type="molecule type" value="Genomic_DNA"/>
</dbReference>
<name>A0AAW7X5S8_9GAMM</name>
<protein>
    <submittedName>
        <fullName evidence="1">Uncharacterized protein</fullName>
    </submittedName>
</protein>
<accession>A0AAW7X5S8</accession>
<gene>
    <name evidence="1" type="ORF">Q4521_05260</name>
</gene>
<evidence type="ECO:0000313" key="2">
    <source>
        <dbReference type="Proteomes" id="UP001169760"/>
    </source>
</evidence>
<proteinExistence type="predicted"/>
<evidence type="ECO:0000313" key="1">
    <source>
        <dbReference type="EMBL" id="MDO6421872.1"/>
    </source>
</evidence>
<dbReference type="RefSeq" id="WP_216065497.1">
    <property type="nucleotide sequence ID" value="NZ_CP123764.1"/>
</dbReference>
<sequence>MDFDAWKVDLKSKSAFHETGCRITVEGNPRQPMGLIPTNFPAGLTAVEEARLLRCGMKAIVSKAREEHMKTVGSL</sequence>